<gene>
    <name evidence="2" type="ORF">AM588_10000534</name>
</gene>
<dbReference type="Proteomes" id="UP000054636">
    <property type="component" value="Unassembled WGS sequence"/>
</dbReference>
<dbReference type="EMBL" id="LNFP01004314">
    <property type="protein sequence ID" value="KUF78886.1"/>
    <property type="molecule type" value="Genomic_DNA"/>
</dbReference>
<organism evidence="2 3">
    <name type="scientific">Phytophthora nicotianae</name>
    <name type="common">Potato buckeye rot agent</name>
    <name type="synonym">Phytophthora parasitica</name>
    <dbReference type="NCBI Taxonomy" id="4792"/>
    <lineage>
        <taxon>Eukaryota</taxon>
        <taxon>Sar</taxon>
        <taxon>Stramenopiles</taxon>
        <taxon>Oomycota</taxon>
        <taxon>Peronosporomycetes</taxon>
        <taxon>Peronosporales</taxon>
        <taxon>Peronosporaceae</taxon>
        <taxon>Phytophthora</taxon>
    </lineage>
</organism>
<dbReference type="AlphaFoldDB" id="A0A0W8C4F3"/>
<comment type="caution">
    <text evidence="2">The sequence shown here is derived from an EMBL/GenBank/DDBJ whole genome shotgun (WGS) entry which is preliminary data.</text>
</comment>
<accession>A0A0W8C4F3</accession>
<proteinExistence type="predicted"/>
<reference evidence="2 3" key="1">
    <citation type="submission" date="2015-11" db="EMBL/GenBank/DDBJ databases">
        <title>Genomes and virulence difference between two physiological races of Phytophthora nicotianae.</title>
        <authorList>
            <person name="Liu H."/>
            <person name="Ma X."/>
            <person name="Yu H."/>
            <person name="Fang D."/>
            <person name="Li Y."/>
            <person name="Wang X."/>
            <person name="Wang W."/>
            <person name="Dong Y."/>
            <person name="Xiao B."/>
        </authorList>
    </citation>
    <scope>NUCLEOTIDE SEQUENCE [LARGE SCALE GENOMIC DNA]</scope>
    <source>
        <strain evidence="3">race 1</strain>
    </source>
</reference>
<evidence type="ECO:0000313" key="3">
    <source>
        <dbReference type="Proteomes" id="UP000054636"/>
    </source>
</evidence>
<dbReference type="InterPro" id="IPR048324">
    <property type="entry name" value="ZSWIM1-3_RNaseH-like"/>
</dbReference>
<sequence>MNITYVVAMQTSIQKKCFFQWDNTMVMDWTHVSSGSLVVTTATGRGINVIDFLALDQKSVTMENIVEFFKRKTRLGGRFRRSSSIKICGMAGVE</sequence>
<name>A0A0W8C4F3_PHYNI</name>
<protein>
    <recommendedName>
        <fullName evidence="1">ZSWIM1/3 RNaseH-like domain-containing protein</fullName>
    </recommendedName>
</protein>
<evidence type="ECO:0000259" key="1">
    <source>
        <dbReference type="Pfam" id="PF21056"/>
    </source>
</evidence>
<feature type="domain" description="ZSWIM1/3 RNaseH-like" evidence="1">
    <location>
        <begin position="4"/>
        <end position="72"/>
    </location>
</feature>
<dbReference type="Pfam" id="PF21056">
    <property type="entry name" value="ZSWIM1-3_RNaseH-like"/>
    <property type="match status" value="1"/>
</dbReference>
<evidence type="ECO:0000313" key="2">
    <source>
        <dbReference type="EMBL" id="KUF78886.1"/>
    </source>
</evidence>